<evidence type="ECO:0000313" key="6">
    <source>
        <dbReference type="EMBL" id="MVT07648.1"/>
    </source>
</evidence>
<feature type="transmembrane region" description="Helical" evidence="4">
    <location>
        <begin position="350"/>
        <end position="369"/>
    </location>
</feature>
<organism evidence="6 7">
    <name type="scientific">Chitinophaga tropicalis</name>
    <dbReference type="NCBI Taxonomy" id="2683588"/>
    <lineage>
        <taxon>Bacteria</taxon>
        <taxon>Pseudomonadati</taxon>
        <taxon>Bacteroidota</taxon>
        <taxon>Chitinophagia</taxon>
        <taxon>Chitinophagales</taxon>
        <taxon>Chitinophagaceae</taxon>
        <taxon>Chitinophaga</taxon>
    </lineage>
</organism>
<dbReference type="GO" id="GO:0022857">
    <property type="term" value="F:transmembrane transporter activity"/>
    <property type="evidence" value="ECO:0007669"/>
    <property type="project" value="InterPro"/>
</dbReference>
<sequence>MAACTGLIVANIYYCQPLIVLIGKEFGLHESIAGRVTYLTQIGYALGLLLLVPLGDILERRKQIIVTTAISVLALLLAAKAPSFLVLQIASVLIGISSVVPQLILPLAASLTADNKRGSTIGTIMGGLLVGILASRSLSGAVGSLYGWREMYLIAAGICVVLLGLMWWRFPKSEPAFNGNYGQLMRSVAHYAVTQPALRQAAITNALSFAVVSAFWVTMVLFLSAAPFNYESFEIGFFALAGAAGALAAPLVGKISDGRDTSNNIIIGLALELISFIGFYFTGSGIFLLLAGIITLDVGHQSVQVTNQTIIYSILPEARNRFNTVFMTSTFIGGATGSALGLFLWSVGNWAGVCAGCSVVVLINIFLFFRNRSKIAKLGLRPVK</sequence>
<reference evidence="6 7" key="1">
    <citation type="submission" date="2019-12" db="EMBL/GenBank/DDBJ databases">
        <title>Chitinophaga sp. strain ysch24 (GDMCC 1.1355), whole genome shotgun sequence.</title>
        <authorList>
            <person name="Zhang X."/>
        </authorList>
    </citation>
    <scope>NUCLEOTIDE SEQUENCE [LARGE SCALE GENOMIC DNA]</scope>
    <source>
        <strain evidence="7">ysch24</strain>
    </source>
</reference>
<feature type="transmembrane region" description="Helical" evidence="4">
    <location>
        <begin position="206"/>
        <end position="229"/>
    </location>
</feature>
<dbReference type="PANTHER" id="PTHR42910:SF1">
    <property type="entry name" value="MAJOR FACILITATOR SUPERFAMILY (MFS) PROFILE DOMAIN-CONTAINING PROTEIN"/>
    <property type="match status" value="1"/>
</dbReference>
<dbReference type="AlphaFoldDB" id="A0A7K1TZW0"/>
<dbReference type="InterPro" id="IPR011701">
    <property type="entry name" value="MFS"/>
</dbReference>
<protein>
    <submittedName>
        <fullName evidence="6">MFS transporter</fullName>
    </submittedName>
</protein>
<gene>
    <name evidence="6" type="ORF">GO493_05195</name>
</gene>
<feature type="transmembrane region" description="Helical" evidence="4">
    <location>
        <begin position="64"/>
        <end position="81"/>
    </location>
</feature>
<evidence type="ECO:0000256" key="1">
    <source>
        <dbReference type="ARBA" id="ARBA00022692"/>
    </source>
</evidence>
<keyword evidence="1 4" id="KW-0812">Transmembrane</keyword>
<feature type="transmembrane region" description="Helical" evidence="4">
    <location>
        <begin position="87"/>
        <end position="109"/>
    </location>
</feature>
<dbReference type="Gene3D" id="1.20.1250.20">
    <property type="entry name" value="MFS general substrate transporter like domains"/>
    <property type="match status" value="1"/>
</dbReference>
<evidence type="ECO:0000256" key="3">
    <source>
        <dbReference type="ARBA" id="ARBA00023136"/>
    </source>
</evidence>
<keyword evidence="7" id="KW-1185">Reference proteome</keyword>
<feature type="transmembrane region" description="Helical" evidence="4">
    <location>
        <begin position="151"/>
        <end position="168"/>
    </location>
</feature>
<dbReference type="EMBL" id="WRXN01000001">
    <property type="protein sequence ID" value="MVT07648.1"/>
    <property type="molecule type" value="Genomic_DNA"/>
</dbReference>
<dbReference type="Proteomes" id="UP000461730">
    <property type="component" value="Unassembled WGS sequence"/>
</dbReference>
<dbReference type="InterPro" id="IPR020846">
    <property type="entry name" value="MFS_dom"/>
</dbReference>
<proteinExistence type="predicted"/>
<dbReference type="PROSITE" id="PS50850">
    <property type="entry name" value="MFS"/>
    <property type="match status" value="1"/>
</dbReference>
<keyword evidence="3 4" id="KW-0472">Membrane</keyword>
<dbReference type="InterPro" id="IPR036259">
    <property type="entry name" value="MFS_trans_sf"/>
</dbReference>
<dbReference type="SUPFAM" id="SSF103473">
    <property type="entry name" value="MFS general substrate transporter"/>
    <property type="match status" value="1"/>
</dbReference>
<name>A0A7K1TZW0_9BACT</name>
<dbReference type="Pfam" id="PF07690">
    <property type="entry name" value="MFS_1"/>
    <property type="match status" value="1"/>
</dbReference>
<keyword evidence="2 4" id="KW-1133">Transmembrane helix</keyword>
<dbReference type="PANTHER" id="PTHR42910">
    <property type="entry name" value="TRANSPORTER SCO4007-RELATED"/>
    <property type="match status" value="1"/>
</dbReference>
<evidence type="ECO:0000313" key="7">
    <source>
        <dbReference type="Proteomes" id="UP000461730"/>
    </source>
</evidence>
<feature type="transmembrane region" description="Helical" evidence="4">
    <location>
        <begin position="265"/>
        <end position="294"/>
    </location>
</feature>
<feature type="transmembrane region" description="Helical" evidence="4">
    <location>
        <begin position="235"/>
        <end position="253"/>
    </location>
</feature>
<evidence type="ECO:0000256" key="2">
    <source>
        <dbReference type="ARBA" id="ARBA00022989"/>
    </source>
</evidence>
<accession>A0A7K1TZW0</accession>
<comment type="caution">
    <text evidence="6">The sequence shown here is derived from an EMBL/GenBank/DDBJ whole genome shotgun (WGS) entry which is preliminary data.</text>
</comment>
<feature type="transmembrane region" description="Helical" evidence="4">
    <location>
        <begin position="32"/>
        <end position="52"/>
    </location>
</feature>
<evidence type="ECO:0000256" key="4">
    <source>
        <dbReference type="SAM" id="Phobius"/>
    </source>
</evidence>
<dbReference type="CDD" id="cd17324">
    <property type="entry name" value="MFS_NepI_like"/>
    <property type="match status" value="1"/>
</dbReference>
<evidence type="ECO:0000259" key="5">
    <source>
        <dbReference type="PROSITE" id="PS50850"/>
    </source>
</evidence>
<feature type="domain" description="Major facilitator superfamily (MFS) profile" evidence="5">
    <location>
        <begin position="1"/>
        <end position="374"/>
    </location>
</feature>
<feature type="transmembrane region" description="Helical" evidence="4">
    <location>
        <begin position="121"/>
        <end position="139"/>
    </location>
</feature>